<accession>A0ABD3VMP0</accession>
<organism evidence="1 2">
    <name type="scientific">Sinanodonta woodiana</name>
    <name type="common">Chinese pond mussel</name>
    <name type="synonym">Anodonta woodiana</name>
    <dbReference type="NCBI Taxonomy" id="1069815"/>
    <lineage>
        <taxon>Eukaryota</taxon>
        <taxon>Metazoa</taxon>
        <taxon>Spiralia</taxon>
        <taxon>Lophotrochozoa</taxon>
        <taxon>Mollusca</taxon>
        <taxon>Bivalvia</taxon>
        <taxon>Autobranchia</taxon>
        <taxon>Heteroconchia</taxon>
        <taxon>Palaeoheterodonta</taxon>
        <taxon>Unionida</taxon>
        <taxon>Unionoidea</taxon>
        <taxon>Unionidae</taxon>
        <taxon>Unioninae</taxon>
        <taxon>Sinanodonta</taxon>
    </lineage>
</organism>
<reference evidence="1 2" key="1">
    <citation type="submission" date="2024-11" db="EMBL/GenBank/DDBJ databases">
        <title>Chromosome-level genome assembly of the freshwater bivalve Anodonta woodiana.</title>
        <authorList>
            <person name="Chen X."/>
        </authorList>
    </citation>
    <scope>NUCLEOTIDE SEQUENCE [LARGE SCALE GENOMIC DNA]</scope>
    <source>
        <strain evidence="1">MN2024</strain>
        <tissue evidence="1">Gills</tissue>
    </source>
</reference>
<gene>
    <name evidence="1" type="ORF">ACJMK2_008387</name>
</gene>
<keyword evidence="2" id="KW-1185">Reference proteome</keyword>
<name>A0ABD3VMP0_SINWO</name>
<dbReference type="EMBL" id="JBJQND010000011">
    <property type="protein sequence ID" value="KAL3862421.1"/>
    <property type="molecule type" value="Genomic_DNA"/>
</dbReference>
<protein>
    <submittedName>
        <fullName evidence="1">Uncharacterized protein</fullName>
    </submittedName>
</protein>
<evidence type="ECO:0000313" key="1">
    <source>
        <dbReference type="EMBL" id="KAL3862421.1"/>
    </source>
</evidence>
<dbReference type="Proteomes" id="UP001634394">
    <property type="component" value="Unassembled WGS sequence"/>
</dbReference>
<sequence length="362" mass="41288">MLIHACAYIYSQETKLFYFQVDNQLPTRSRRISKYLQTFTPRPWNFLSLSELHQRKCLQELSHHFFQITNVLLFIFFFKKRIGYSSYTGLVERCKISTDVTSVLIRSECKVDKDSMRTLMIICPTIIVGKKKTLCLVIRGASLNIQQNVDLTQNSMDGLVYFCKNLKLCKGRRCAENCQISQSRVRSSLCNVIVSLNFKVELCAPCRSSLNYQNKRKVEDDNNACIVPDIETRENNITPVETASTKLEPNGMVAEAPEIMLTANADNEIDKLFKVVTLYCAPAKFSKADPRHRRWNPDIINLSFSLYSMSPSAYQTLKSSVFFYHTAIQTSFAVLQQISSAALSESKKKNKRGGGILAKFLL</sequence>
<dbReference type="AlphaFoldDB" id="A0ABD3VMP0"/>
<evidence type="ECO:0000313" key="2">
    <source>
        <dbReference type="Proteomes" id="UP001634394"/>
    </source>
</evidence>
<proteinExistence type="predicted"/>
<comment type="caution">
    <text evidence="1">The sequence shown here is derived from an EMBL/GenBank/DDBJ whole genome shotgun (WGS) entry which is preliminary data.</text>
</comment>